<dbReference type="KEGG" id="uli:ETAA1_48810"/>
<dbReference type="InterPro" id="IPR006311">
    <property type="entry name" value="TAT_signal"/>
</dbReference>
<keyword evidence="4" id="KW-0560">Oxidoreductase</keyword>
<proteinExistence type="predicted"/>
<feature type="signal peptide" evidence="1">
    <location>
        <begin position="1"/>
        <end position="28"/>
    </location>
</feature>
<dbReference type="InterPro" id="IPR000683">
    <property type="entry name" value="Gfo/Idh/MocA-like_OxRdtase_N"/>
</dbReference>
<dbReference type="Gene3D" id="3.40.50.720">
    <property type="entry name" value="NAD(P)-binding Rossmann-like Domain"/>
    <property type="match status" value="1"/>
</dbReference>
<dbReference type="GO" id="GO:0000166">
    <property type="term" value="F:nucleotide binding"/>
    <property type="evidence" value="ECO:0007669"/>
    <property type="project" value="InterPro"/>
</dbReference>
<feature type="domain" description="Gfo/Idh/MocA-like oxidoreductase bacterial type C-terminal" evidence="3">
    <location>
        <begin position="201"/>
        <end position="298"/>
    </location>
</feature>
<dbReference type="EMBL" id="CP036273">
    <property type="protein sequence ID" value="QDU22892.1"/>
    <property type="molecule type" value="Genomic_DNA"/>
</dbReference>
<dbReference type="GO" id="GO:0050112">
    <property type="term" value="F:inositol 2-dehydrogenase (NAD+) activity"/>
    <property type="evidence" value="ECO:0007669"/>
    <property type="project" value="UniProtKB-EC"/>
</dbReference>
<keyword evidence="5" id="KW-1185">Reference proteome</keyword>
<organism evidence="4 5">
    <name type="scientific">Urbifossiella limnaea</name>
    <dbReference type="NCBI Taxonomy" id="2528023"/>
    <lineage>
        <taxon>Bacteria</taxon>
        <taxon>Pseudomonadati</taxon>
        <taxon>Planctomycetota</taxon>
        <taxon>Planctomycetia</taxon>
        <taxon>Gemmatales</taxon>
        <taxon>Gemmataceae</taxon>
        <taxon>Urbifossiella</taxon>
    </lineage>
</organism>
<dbReference type="EC" id="1.1.1.18" evidence="4"/>
<dbReference type="InterPro" id="IPR050463">
    <property type="entry name" value="Gfo/Idh/MocA_oxidrdct_glycsds"/>
</dbReference>
<evidence type="ECO:0000313" key="5">
    <source>
        <dbReference type="Proteomes" id="UP000319576"/>
    </source>
</evidence>
<dbReference type="PROSITE" id="PS51318">
    <property type="entry name" value="TAT"/>
    <property type="match status" value="1"/>
</dbReference>
<evidence type="ECO:0000313" key="4">
    <source>
        <dbReference type="EMBL" id="QDU22892.1"/>
    </source>
</evidence>
<name>A0A517XZF0_9BACT</name>
<protein>
    <submittedName>
        <fullName evidence="4">Inositol 2-dehydrogenase</fullName>
        <ecNumber evidence="4">1.1.1.18</ecNumber>
    </submittedName>
</protein>
<reference evidence="4 5" key="1">
    <citation type="submission" date="2019-02" db="EMBL/GenBank/DDBJ databases">
        <title>Deep-cultivation of Planctomycetes and their phenomic and genomic characterization uncovers novel biology.</title>
        <authorList>
            <person name="Wiegand S."/>
            <person name="Jogler M."/>
            <person name="Boedeker C."/>
            <person name="Pinto D."/>
            <person name="Vollmers J."/>
            <person name="Rivas-Marin E."/>
            <person name="Kohn T."/>
            <person name="Peeters S.H."/>
            <person name="Heuer A."/>
            <person name="Rast P."/>
            <person name="Oberbeckmann S."/>
            <person name="Bunk B."/>
            <person name="Jeske O."/>
            <person name="Meyerdierks A."/>
            <person name="Storesund J.E."/>
            <person name="Kallscheuer N."/>
            <person name="Luecker S."/>
            <person name="Lage O.M."/>
            <person name="Pohl T."/>
            <person name="Merkel B.J."/>
            <person name="Hornburger P."/>
            <person name="Mueller R.-W."/>
            <person name="Bruemmer F."/>
            <person name="Labrenz M."/>
            <person name="Spormann A.M."/>
            <person name="Op den Camp H."/>
            <person name="Overmann J."/>
            <person name="Amann R."/>
            <person name="Jetten M.S.M."/>
            <person name="Mascher T."/>
            <person name="Medema M.H."/>
            <person name="Devos D.P."/>
            <person name="Kaster A.-K."/>
            <person name="Ovreas L."/>
            <person name="Rohde M."/>
            <person name="Galperin M.Y."/>
            <person name="Jogler C."/>
        </authorList>
    </citation>
    <scope>NUCLEOTIDE SEQUENCE [LARGE SCALE GENOMIC DNA]</scope>
    <source>
        <strain evidence="4 5">ETA_A1</strain>
    </source>
</reference>
<dbReference type="AlphaFoldDB" id="A0A517XZF0"/>
<gene>
    <name evidence="4" type="primary">iolG_8</name>
    <name evidence="4" type="ORF">ETAA1_48810</name>
</gene>
<accession>A0A517XZF0</accession>
<dbReference type="OrthoDB" id="255433at2"/>
<feature type="chain" id="PRO_5022001536" evidence="1">
    <location>
        <begin position="29"/>
        <end position="471"/>
    </location>
</feature>
<evidence type="ECO:0000256" key="1">
    <source>
        <dbReference type="SAM" id="SignalP"/>
    </source>
</evidence>
<evidence type="ECO:0000259" key="2">
    <source>
        <dbReference type="Pfam" id="PF01408"/>
    </source>
</evidence>
<dbReference type="InterPro" id="IPR043906">
    <property type="entry name" value="Gfo/Idh/MocA_OxRdtase_bact_C"/>
</dbReference>
<dbReference type="Proteomes" id="UP000319576">
    <property type="component" value="Chromosome"/>
</dbReference>
<dbReference type="Pfam" id="PF01408">
    <property type="entry name" value="GFO_IDH_MocA"/>
    <property type="match status" value="1"/>
</dbReference>
<feature type="domain" description="Gfo/Idh/MocA-like oxidoreductase N-terminal" evidence="2">
    <location>
        <begin position="39"/>
        <end position="156"/>
    </location>
</feature>
<evidence type="ECO:0000259" key="3">
    <source>
        <dbReference type="Pfam" id="PF19051"/>
    </source>
</evidence>
<dbReference type="Gene3D" id="3.30.360.10">
    <property type="entry name" value="Dihydrodipicolinate Reductase, domain 2"/>
    <property type="match status" value="1"/>
</dbReference>
<dbReference type="PANTHER" id="PTHR43818">
    <property type="entry name" value="BCDNA.GH03377"/>
    <property type="match status" value="1"/>
</dbReference>
<dbReference type="RefSeq" id="WP_145243004.1">
    <property type="nucleotide sequence ID" value="NZ_CP036273.1"/>
</dbReference>
<dbReference type="SUPFAM" id="SSF51735">
    <property type="entry name" value="NAD(P)-binding Rossmann-fold domains"/>
    <property type="match status" value="1"/>
</dbReference>
<dbReference type="Pfam" id="PF19051">
    <property type="entry name" value="GFO_IDH_MocA_C2"/>
    <property type="match status" value="1"/>
</dbReference>
<dbReference type="SUPFAM" id="SSF55347">
    <property type="entry name" value="Glyceraldehyde-3-phosphate dehydrogenase-like, C-terminal domain"/>
    <property type="match status" value="1"/>
</dbReference>
<keyword evidence="1" id="KW-0732">Signal</keyword>
<dbReference type="InterPro" id="IPR036291">
    <property type="entry name" value="NAD(P)-bd_dom_sf"/>
</dbReference>
<sequence precursor="true">MSRRITRRRALAASAAGLGYLYTAPAWAQPAGSNARLKVVGIGVGGKGSSDIDQAGNVMEVVGLCDVDRDYLGAKQKKWPMAKHFSDYRRVFDDAELMRNADAFTVSTPDHNHATPAVLAMRAKKHVYCQKPLTHDVYEAHLLRAEAQKNGVCTQLGNQGTSENGLRRAVELVQAGELGDVREVHVWTNRPVWPQAPGVTTRPKEAPVPAYLDWDAWLGVAPQRPYSGSPERKRGPYHDFNWRGFWDFGTGAIGDMACHTANMAFMALKLAHPTHVTAEAGGVNTETCPAWAHVTMQFPARGTMPALTLHWYEGKKDGAKVLPPAALVTQAVALDARRKTLVDSGSILVGANGIAYSPDDYGAQVFFSTGKVANNGTRPERLAVNGGGDQGQKNEWAAAIRAGKPELALANFNYGGLLTAAFLLGNVAIRTGKAFNWDGENCRATDLPEAAALVRRQYRAGWDLIGYNAKS</sequence>
<dbReference type="PANTHER" id="PTHR43818:SF10">
    <property type="entry name" value="NADH-DEPENDENT DEHYDROGENASE-RELATED"/>
    <property type="match status" value="1"/>
</dbReference>